<comment type="caution">
    <text evidence="2">The sequence shown here is derived from an EMBL/GenBank/DDBJ whole genome shotgun (WGS) entry which is preliminary data.</text>
</comment>
<evidence type="ECO:0000313" key="3">
    <source>
        <dbReference type="EMBL" id="MBM7852697.1"/>
    </source>
</evidence>
<dbReference type="AlphaFoldDB" id="A0A9W6MSM1"/>
<accession>A0A9W6MSM1</accession>
<sequence length="129" mass="13441">MDMIEPNLGALAWFALFASVAGLGFYVLAGAFPLSTRDDLKVHPAGVPLAIVNALAFLALAVGTGIYAAAELRWTSIVIVAGFAFLFAPGIFNMWPERWRDGAAGLAILLAVTVLAIALLHVVGGVYAA</sequence>
<keyword evidence="1" id="KW-0812">Transmembrane</keyword>
<reference evidence="2" key="1">
    <citation type="journal article" date="2014" name="Int. J. Syst. Evol. Microbiol.">
        <title>Complete genome sequence of Corynebacterium casei LMG S-19264T (=DSM 44701T), isolated from a smear-ripened cheese.</title>
        <authorList>
            <consortium name="US DOE Joint Genome Institute (JGI-PGF)"/>
            <person name="Walter F."/>
            <person name="Albersmeier A."/>
            <person name="Kalinowski J."/>
            <person name="Ruckert C."/>
        </authorList>
    </citation>
    <scope>NUCLEOTIDE SEQUENCE</scope>
    <source>
        <strain evidence="2">VKM B-1606</strain>
    </source>
</reference>
<feature type="transmembrane region" description="Helical" evidence="1">
    <location>
        <begin position="74"/>
        <end position="92"/>
    </location>
</feature>
<dbReference type="EMBL" id="BSFF01000003">
    <property type="protein sequence ID" value="GLK56905.1"/>
    <property type="molecule type" value="Genomic_DNA"/>
</dbReference>
<keyword evidence="4" id="KW-1185">Reference proteome</keyword>
<keyword evidence="1" id="KW-0472">Membrane</keyword>
<evidence type="ECO:0000313" key="2">
    <source>
        <dbReference type="EMBL" id="GLK56905.1"/>
    </source>
</evidence>
<reference evidence="2" key="3">
    <citation type="submission" date="2023-01" db="EMBL/GenBank/DDBJ databases">
        <authorList>
            <person name="Sun Q."/>
            <person name="Evtushenko L."/>
        </authorList>
    </citation>
    <scope>NUCLEOTIDE SEQUENCE</scope>
    <source>
        <strain evidence="2">VKM B-1606</strain>
    </source>
</reference>
<reference evidence="3 4" key="2">
    <citation type="submission" date="2021-01" db="EMBL/GenBank/DDBJ databases">
        <title>Genomic Encyclopedia of Type Strains, Phase IV (KMG-IV): sequencing the most valuable type-strain genomes for metagenomic binning, comparative biology and taxonomic classification.</title>
        <authorList>
            <person name="Goeker M."/>
        </authorList>
    </citation>
    <scope>NUCLEOTIDE SEQUENCE [LARGE SCALE GENOMIC DNA]</scope>
    <source>
        <strain evidence="3 4">DSM 6130</strain>
    </source>
</reference>
<organism evidence="2 5">
    <name type="scientific">Methylopila capsulata</name>
    <dbReference type="NCBI Taxonomy" id="61654"/>
    <lineage>
        <taxon>Bacteria</taxon>
        <taxon>Pseudomonadati</taxon>
        <taxon>Pseudomonadota</taxon>
        <taxon>Alphaproteobacteria</taxon>
        <taxon>Hyphomicrobiales</taxon>
        <taxon>Methylopilaceae</taxon>
        <taxon>Methylopila</taxon>
    </lineage>
</organism>
<name>A0A9W6MSM1_9HYPH</name>
<feature type="transmembrane region" description="Helical" evidence="1">
    <location>
        <begin position="104"/>
        <end position="128"/>
    </location>
</feature>
<dbReference type="Proteomes" id="UP001143400">
    <property type="component" value="Unassembled WGS sequence"/>
</dbReference>
<dbReference type="Proteomes" id="UP000758856">
    <property type="component" value="Unassembled WGS sequence"/>
</dbReference>
<evidence type="ECO:0000313" key="5">
    <source>
        <dbReference type="Proteomes" id="UP001143400"/>
    </source>
</evidence>
<evidence type="ECO:0000256" key="1">
    <source>
        <dbReference type="SAM" id="Phobius"/>
    </source>
</evidence>
<keyword evidence="1" id="KW-1133">Transmembrane helix</keyword>
<evidence type="ECO:0000313" key="4">
    <source>
        <dbReference type="Proteomes" id="UP000758856"/>
    </source>
</evidence>
<feature type="transmembrane region" description="Helical" evidence="1">
    <location>
        <begin position="46"/>
        <end position="68"/>
    </location>
</feature>
<gene>
    <name evidence="2" type="ORF">GCM10008170_29240</name>
    <name evidence="3" type="ORF">JOD31_002939</name>
</gene>
<dbReference type="EMBL" id="JAFBCY010000003">
    <property type="protein sequence ID" value="MBM7852697.1"/>
    <property type="molecule type" value="Genomic_DNA"/>
</dbReference>
<feature type="transmembrane region" description="Helical" evidence="1">
    <location>
        <begin position="12"/>
        <end position="34"/>
    </location>
</feature>
<protein>
    <submittedName>
        <fullName evidence="3">Membrane protein YagU involved in acid resistance</fullName>
    </submittedName>
</protein>
<proteinExistence type="predicted"/>
<dbReference type="RefSeq" id="WP_204951159.1">
    <property type="nucleotide sequence ID" value="NZ_BSFF01000003.1"/>
</dbReference>